<reference evidence="2" key="3">
    <citation type="submission" date="2014-05" db="EMBL/GenBank/DDBJ databases">
        <authorList>
            <person name="Aslett M.A."/>
            <person name="De Silva N."/>
        </authorList>
    </citation>
    <scope>NUCLEOTIDE SEQUENCE</scope>
    <source>
        <strain evidence="2">17X</strain>
    </source>
</reference>
<evidence type="ECO:0000313" key="4">
    <source>
        <dbReference type="Proteomes" id="UP000072904"/>
    </source>
</evidence>
<evidence type="ECO:0000313" key="3">
    <source>
        <dbReference type="Proteomes" id="UP000072874"/>
    </source>
</evidence>
<dbReference type="EMBL" id="LM993662">
    <property type="protein sequence ID" value="VTZ77134.1"/>
    <property type="molecule type" value="Genomic_DNA"/>
</dbReference>
<reference evidence="2" key="4">
    <citation type="submission" date="2019-05" db="EMBL/GenBank/DDBJ databases">
        <authorList>
            <consortium name="Pathogen Informatics"/>
        </authorList>
    </citation>
    <scope>NUCLEOTIDE SEQUENCE</scope>
    <source>
        <strain evidence="2">17X</strain>
    </source>
</reference>
<reference evidence="1" key="2">
    <citation type="submission" date="2014-05" db="EMBL/GenBank/DDBJ databases">
        <authorList>
            <person name="Aslett A.Martin."/>
            <person name="De Silva Nishadi"/>
        </authorList>
    </citation>
    <scope>NUCLEOTIDE SEQUENCE</scope>
    <source>
        <strain evidence="1">YM</strain>
    </source>
</reference>
<evidence type="ECO:0008006" key="5">
    <source>
        <dbReference type="Google" id="ProtNLM"/>
    </source>
</evidence>
<dbReference type="Proteomes" id="UP000072874">
    <property type="component" value="Chromosome 8"/>
</dbReference>
<evidence type="ECO:0000313" key="2">
    <source>
        <dbReference type="EMBL" id="VTZ77134.1"/>
    </source>
</evidence>
<dbReference type="GeneID" id="34859765"/>
<name>A0A077Y3X8_PLAYE</name>
<dbReference type="KEGG" id="pyo:PY17X_0806500"/>
<dbReference type="VEuPathDB" id="PlasmoDB:PYYM_0806400"/>
<dbReference type="RefSeq" id="XP_022811903.1">
    <property type="nucleotide sequence ID" value="XM_022955653.1"/>
</dbReference>
<organism evidence="1 4">
    <name type="scientific">Plasmodium yoelii</name>
    <dbReference type="NCBI Taxonomy" id="5861"/>
    <lineage>
        <taxon>Eukaryota</taxon>
        <taxon>Sar</taxon>
        <taxon>Alveolata</taxon>
        <taxon>Apicomplexa</taxon>
        <taxon>Aconoidasida</taxon>
        <taxon>Haemosporida</taxon>
        <taxon>Plasmodiidae</taxon>
        <taxon>Plasmodium</taxon>
        <taxon>Plasmodium (Vinckeia)</taxon>
    </lineage>
</organism>
<gene>
    <name evidence="2" type="ORF">PY17X_0806500</name>
    <name evidence="1" type="ORF">PYYM_0806400</name>
</gene>
<dbReference type="OrthoDB" id="5586401at2759"/>
<reference evidence="3 4" key="1">
    <citation type="journal article" date="2014" name="BMC Biol.">
        <title>A comprehensive evaluation of rodent malaria parasite genomes and gene expression.</title>
        <authorList>
            <person name="Otto T.D."/>
            <person name="Bohme U."/>
            <person name="Jackson A.P."/>
            <person name="Hunt M."/>
            <person name="Franke-Fayard B."/>
            <person name="Hoeijmakers W.A."/>
            <person name="Religa A.A."/>
            <person name="Robertson L."/>
            <person name="Sanders M."/>
            <person name="Ogun S.A."/>
            <person name="Cunningham D."/>
            <person name="Erhart A."/>
            <person name="Billker O."/>
            <person name="Khan S.M."/>
            <person name="Stunnenberg H.G."/>
            <person name="Langhorne J."/>
            <person name="Holder A.A."/>
            <person name="Waters A.P."/>
            <person name="Newbold C.I."/>
            <person name="Pain A."/>
            <person name="Berriman M."/>
            <person name="Janse C.J."/>
        </authorList>
    </citation>
    <scope>NUCLEOTIDE SEQUENCE [LARGE SCALE GENOMIC DNA]</scope>
    <source>
        <strain evidence="2 3">17X</strain>
        <strain evidence="1 4">YM</strain>
    </source>
</reference>
<proteinExistence type="predicted"/>
<evidence type="ECO:0000313" key="1">
    <source>
        <dbReference type="EMBL" id="CDU17429.1"/>
    </source>
</evidence>
<dbReference type="AlphaFoldDB" id="A0A077Y3X8"/>
<sequence length="50" mass="6175">MENTKCATEYNELLDCLEKFDRNWGKCQDQLKLFRFCYYQKDDIIDTEKK</sequence>
<dbReference type="Proteomes" id="UP000072904">
    <property type="component" value="Chromosome 8"/>
</dbReference>
<dbReference type="OMA" id="KLFRFCY"/>
<dbReference type="VEuPathDB" id="PlasmoDB:PY17X_0806500"/>
<accession>A0A077Y3X8</accession>
<protein>
    <recommendedName>
        <fullName evidence="5">CHCH domain-containing protein</fullName>
    </recommendedName>
</protein>
<dbReference type="Gene3D" id="1.10.287.2900">
    <property type="match status" value="1"/>
</dbReference>
<dbReference type="EMBL" id="LK934636">
    <property type="protein sequence ID" value="CDU17429.1"/>
    <property type="molecule type" value="Genomic_DNA"/>
</dbReference>